<dbReference type="InterPro" id="IPR006121">
    <property type="entry name" value="HMA_dom"/>
</dbReference>
<accession>G2DCG7</accession>
<dbReference type="EMBL" id="AFOC01000029">
    <property type="protein sequence ID" value="EGV51688.1"/>
    <property type="molecule type" value="Genomic_DNA"/>
</dbReference>
<feature type="region of interest" description="Disordered" evidence="2">
    <location>
        <begin position="1"/>
        <end position="26"/>
    </location>
</feature>
<evidence type="ECO:0000313" key="5">
    <source>
        <dbReference type="Proteomes" id="UP000004491"/>
    </source>
</evidence>
<proteinExistence type="predicted"/>
<dbReference type="PROSITE" id="PS01047">
    <property type="entry name" value="HMA_1"/>
    <property type="match status" value="1"/>
</dbReference>
<dbReference type="SUPFAM" id="SSF55008">
    <property type="entry name" value="HMA, heavy metal-associated domain"/>
    <property type="match status" value="1"/>
</dbReference>
<protein>
    <recommendedName>
        <fullName evidence="3">HMA domain-containing protein</fullName>
    </recommendedName>
</protein>
<dbReference type="Pfam" id="PF00403">
    <property type="entry name" value="HMA"/>
    <property type="match status" value="1"/>
</dbReference>
<sequence length="102" mass="10644">MSESQRAEYRSQSSKPASPADTGSRPYTLKIEEMSCAACVSRVEQAIRSVDGVQDVAVNLLEGLAQVVGGDPIQVAEHVSAQGYPAQPDQAAAPLADVAKST</sequence>
<dbReference type="CDD" id="cd00371">
    <property type="entry name" value="HMA"/>
    <property type="match status" value="1"/>
</dbReference>
<dbReference type="PROSITE" id="PS50846">
    <property type="entry name" value="HMA_2"/>
    <property type="match status" value="1"/>
</dbReference>
<dbReference type="Gene3D" id="3.30.70.100">
    <property type="match status" value="1"/>
</dbReference>
<dbReference type="AlphaFoldDB" id="G2DCG7"/>
<comment type="caution">
    <text evidence="4">The sequence shown here is derived from an EMBL/GenBank/DDBJ whole genome shotgun (WGS) entry which is preliminary data.</text>
</comment>
<evidence type="ECO:0000313" key="4">
    <source>
        <dbReference type="EMBL" id="EGV51688.1"/>
    </source>
</evidence>
<gene>
    <name evidence="4" type="ORF">Rifp1Sym_bb00190</name>
</gene>
<keyword evidence="1" id="KW-0479">Metal-binding</keyword>
<evidence type="ECO:0000256" key="2">
    <source>
        <dbReference type="SAM" id="MobiDB-lite"/>
    </source>
</evidence>
<dbReference type="GO" id="GO:0046872">
    <property type="term" value="F:metal ion binding"/>
    <property type="evidence" value="ECO:0007669"/>
    <property type="project" value="UniProtKB-KW"/>
</dbReference>
<dbReference type="RefSeq" id="WP_005960878.1">
    <property type="nucleotide sequence ID" value="NZ_AFOC01000029.1"/>
</dbReference>
<evidence type="ECO:0000259" key="3">
    <source>
        <dbReference type="PROSITE" id="PS50846"/>
    </source>
</evidence>
<feature type="domain" description="HMA" evidence="3">
    <location>
        <begin position="25"/>
        <end position="87"/>
    </location>
</feature>
<dbReference type="InterPro" id="IPR017969">
    <property type="entry name" value="Heavy-metal-associated_CS"/>
</dbReference>
<evidence type="ECO:0000256" key="1">
    <source>
        <dbReference type="ARBA" id="ARBA00022723"/>
    </source>
</evidence>
<reference evidence="4" key="1">
    <citation type="journal article" date="2011" name="ISME J.">
        <title>The endosymbionts of the deep-sea tubeworms Riftia pachyptila and Tevnia jerichonana share an identical physiology as revealed by proteogenomic analyses.</title>
        <authorList>
            <person name="Gardebrecht A."/>
            <person name="Markert S."/>
            <person name="Felbeck H."/>
            <person name="Thuermer A."/>
            <person name="Albrecht D."/>
            <person name="Wollherr A."/>
            <person name="Kabisch J."/>
            <person name="Lehmann R."/>
            <person name="Daniel R."/>
            <person name="Liesegang H."/>
            <person name="Hecker M."/>
            <person name="Sievert S.M."/>
            <person name="Schweder T."/>
        </authorList>
    </citation>
    <scope>NUCLEOTIDE SEQUENCE [LARGE SCALE GENOMIC DNA]</scope>
</reference>
<organism evidence="4 5">
    <name type="scientific">endosymbiont of Riftia pachyptila</name>
    <name type="common">vent Ph05</name>
    <dbReference type="NCBI Taxonomy" id="1048808"/>
    <lineage>
        <taxon>Bacteria</taxon>
        <taxon>Pseudomonadati</taxon>
        <taxon>Pseudomonadota</taxon>
        <taxon>Gammaproteobacteria</taxon>
        <taxon>sulfur-oxidizing symbionts</taxon>
    </lineage>
</organism>
<keyword evidence="5" id="KW-1185">Reference proteome</keyword>
<dbReference type="InterPro" id="IPR036163">
    <property type="entry name" value="HMA_dom_sf"/>
</dbReference>
<dbReference type="Proteomes" id="UP000004491">
    <property type="component" value="Unassembled WGS sequence"/>
</dbReference>
<name>G2DCG7_9GAMM</name>